<organism evidence="2 3">
    <name type="scientific">Sphingomonas humi</name>
    <dbReference type="NCBI Taxonomy" id="335630"/>
    <lineage>
        <taxon>Bacteria</taxon>
        <taxon>Pseudomonadati</taxon>
        <taxon>Pseudomonadota</taxon>
        <taxon>Alphaproteobacteria</taxon>
        <taxon>Sphingomonadales</taxon>
        <taxon>Sphingomonadaceae</taxon>
        <taxon>Sphingomonas</taxon>
    </lineage>
</organism>
<evidence type="ECO:0000313" key="2">
    <source>
        <dbReference type="EMBL" id="GAA4008318.1"/>
    </source>
</evidence>
<dbReference type="CDD" id="cd08350">
    <property type="entry name" value="BLMT_like"/>
    <property type="match status" value="1"/>
</dbReference>
<dbReference type="Gene3D" id="3.10.180.10">
    <property type="entry name" value="2,3-Dihydroxybiphenyl 1,2-Dioxygenase, domain 1"/>
    <property type="match status" value="1"/>
</dbReference>
<proteinExistence type="predicted"/>
<gene>
    <name evidence="2" type="ORF">GCM10022211_22340</name>
</gene>
<dbReference type="RefSeq" id="WP_344710349.1">
    <property type="nucleotide sequence ID" value="NZ_BAAAZD010000002.1"/>
</dbReference>
<feature type="domain" description="VOC" evidence="1">
    <location>
        <begin position="1"/>
        <end position="119"/>
    </location>
</feature>
<sequence length="120" mass="13280">MADFQTPNLASRDFDTTVAFFATLGFSVGYRDSGWLILRRGSLCLEFFLFAGLDAEQSNFGACLRLDDLDGFYAKCVAAGVPVKNEGAPRLHPPKTEHWGGRRAALLDPDFNLLHLIQND</sequence>
<dbReference type="PROSITE" id="PS51819">
    <property type="entry name" value="VOC"/>
    <property type="match status" value="1"/>
</dbReference>
<accession>A0ABP7S8Q9</accession>
<name>A0ABP7S8Q9_9SPHN</name>
<dbReference type="InterPro" id="IPR037523">
    <property type="entry name" value="VOC_core"/>
</dbReference>
<dbReference type="EMBL" id="BAAAZD010000002">
    <property type="protein sequence ID" value="GAA4008318.1"/>
    <property type="molecule type" value="Genomic_DNA"/>
</dbReference>
<reference evidence="3" key="1">
    <citation type="journal article" date="2019" name="Int. J. Syst. Evol. Microbiol.">
        <title>The Global Catalogue of Microorganisms (GCM) 10K type strain sequencing project: providing services to taxonomists for standard genome sequencing and annotation.</title>
        <authorList>
            <consortium name="The Broad Institute Genomics Platform"/>
            <consortium name="The Broad Institute Genome Sequencing Center for Infectious Disease"/>
            <person name="Wu L."/>
            <person name="Ma J."/>
        </authorList>
    </citation>
    <scope>NUCLEOTIDE SEQUENCE [LARGE SCALE GENOMIC DNA]</scope>
    <source>
        <strain evidence="3">JCM 16603</strain>
    </source>
</reference>
<dbReference type="InterPro" id="IPR029068">
    <property type="entry name" value="Glyas_Bleomycin-R_OHBP_Dase"/>
</dbReference>
<dbReference type="SUPFAM" id="SSF54593">
    <property type="entry name" value="Glyoxalase/Bleomycin resistance protein/Dihydroxybiphenyl dioxygenase"/>
    <property type="match status" value="1"/>
</dbReference>
<dbReference type="Proteomes" id="UP001501310">
    <property type="component" value="Unassembled WGS sequence"/>
</dbReference>
<comment type="caution">
    <text evidence="2">The sequence shown here is derived from an EMBL/GenBank/DDBJ whole genome shotgun (WGS) entry which is preliminary data.</text>
</comment>
<evidence type="ECO:0000313" key="3">
    <source>
        <dbReference type="Proteomes" id="UP001501310"/>
    </source>
</evidence>
<keyword evidence="3" id="KW-1185">Reference proteome</keyword>
<evidence type="ECO:0000259" key="1">
    <source>
        <dbReference type="PROSITE" id="PS51819"/>
    </source>
</evidence>
<protein>
    <submittedName>
        <fullName evidence="2">Bleomycin resistance protein</fullName>
    </submittedName>
</protein>